<feature type="chain" id="PRO_5011781339" evidence="1">
    <location>
        <begin position="28"/>
        <end position="465"/>
    </location>
</feature>
<evidence type="ECO:0000313" key="4">
    <source>
        <dbReference type="Proteomes" id="UP000198967"/>
    </source>
</evidence>
<dbReference type="Gene3D" id="1.10.390.10">
    <property type="entry name" value="Neutral Protease Domain 2"/>
    <property type="match status" value="1"/>
</dbReference>
<dbReference type="AlphaFoldDB" id="A0A1G7Y2N0"/>
<proteinExistence type="predicted"/>
<sequence>MKRIRVIAMAMILTGAAACAGAPAAPAAPGGYGTTLWAERPVVELAFDVAPGLDRVAGRETVRFTPDAPICELVFRAWPNNPTTSATGASLVVDRASVDGAGVSPRVEAAGAPAGAPGTLVELPLPQCADPGRTVTAELDFTLTLGADADERVGHSPSTETAWFGSGFPLLAWERGRGWARDDAVTINGETATSEAFRLTDLTVTAPEGYRVSGVGRPEPQDSTTVHRFSADAVRDVTVGVGRYDLLERDVDGVALHVATPSAGTRTDPERWAEEAASALGRLTALFGPYPYEDLWVTVTPGQSDGTEFPTALQFGDVRQRELAGLVPHELAHQWFYALVGNNQARDPWLDESLATYGEALAGGDLDYYRDPGTSGRVDGRMGEPMSYWAENGGFDRYTSAVYDQGAATLLAARDRVGAEAFDEAVRGYVRANAHRVATPTDLAAALQAYPEAVEILDRAGAVQG</sequence>
<dbReference type="Proteomes" id="UP000198967">
    <property type="component" value="Unassembled WGS sequence"/>
</dbReference>
<dbReference type="InterPro" id="IPR014782">
    <property type="entry name" value="Peptidase_M1_dom"/>
</dbReference>
<dbReference type="RefSeq" id="WP_093088652.1">
    <property type="nucleotide sequence ID" value="NZ_FNBE01000016.1"/>
</dbReference>
<dbReference type="EMBL" id="FNBE01000016">
    <property type="protein sequence ID" value="SDG90735.1"/>
    <property type="molecule type" value="Genomic_DNA"/>
</dbReference>
<accession>A0A1G7Y2N0</accession>
<dbReference type="PROSITE" id="PS51257">
    <property type="entry name" value="PROKAR_LIPOPROTEIN"/>
    <property type="match status" value="1"/>
</dbReference>
<keyword evidence="4" id="KW-1185">Reference proteome</keyword>
<feature type="domain" description="Peptidase M1 membrane alanine aminopeptidase" evidence="2">
    <location>
        <begin position="319"/>
        <end position="362"/>
    </location>
</feature>
<evidence type="ECO:0000256" key="1">
    <source>
        <dbReference type="SAM" id="SignalP"/>
    </source>
</evidence>
<dbReference type="SUPFAM" id="SSF55486">
    <property type="entry name" value="Metalloproteases ('zincins'), catalytic domain"/>
    <property type="match status" value="1"/>
</dbReference>
<evidence type="ECO:0000259" key="2">
    <source>
        <dbReference type="Pfam" id="PF01433"/>
    </source>
</evidence>
<evidence type="ECO:0000313" key="3">
    <source>
        <dbReference type="EMBL" id="SDG90735.1"/>
    </source>
</evidence>
<name>A0A1G7Y2N0_PSEOR</name>
<dbReference type="STRING" id="366584.SAMN05216377_116165"/>
<organism evidence="3 4">
    <name type="scientific">Pseudonocardia oroxyli</name>
    <dbReference type="NCBI Taxonomy" id="366584"/>
    <lineage>
        <taxon>Bacteria</taxon>
        <taxon>Bacillati</taxon>
        <taxon>Actinomycetota</taxon>
        <taxon>Actinomycetes</taxon>
        <taxon>Pseudonocardiales</taxon>
        <taxon>Pseudonocardiaceae</taxon>
        <taxon>Pseudonocardia</taxon>
    </lineage>
</organism>
<feature type="signal peptide" evidence="1">
    <location>
        <begin position="1"/>
        <end position="27"/>
    </location>
</feature>
<dbReference type="Pfam" id="PF01433">
    <property type="entry name" value="Peptidase_M1"/>
    <property type="match status" value="1"/>
</dbReference>
<dbReference type="GO" id="GO:0008270">
    <property type="term" value="F:zinc ion binding"/>
    <property type="evidence" value="ECO:0007669"/>
    <property type="project" value="InterPro"/>
</dbReference>
<dbReference type="GO" id="GO:0008237">
    <property type="term" value="F:metallopeptidase activity"/>
    <property type="evidence" value="ECO:0007669"/>
    <property type="project" value="InterPro"/>
</dbReference>
<dbReference type="InterPro" id="IPR027268">
    <property type="entry name" value="Peptidase_M4/M1_CTD_sf"/>
</dbReference>
<dbReference type="OrthoDB" id="100605at2"/>
<gene>
    <name evidence="3" type="ORF">SAMN05216377_116165</name>
</gene>
<protein>
    <submittedName>
        <fullName evidence="3">Peptidase family M1</fullName>
    </submittedName>
</protein>
<reference evidence="3 4" key="1">
    <citation type="submission" date="2016-10" db="EMBL/GenBank/DDBJ databases">
        <authorList>
            <person name="de Groot N.N."/>
        </authorList>
    </citation>
    <scope>NUCLEOTIDE SEQUENCE [LARGE SCALE GENOMIC DNA]</scope>
    <source>
        <strain evidence="3 4">CGMCC 4.3143</strain>
    </source>
</reference>
<keyword evidence="1" id="KW-0732">Signal</keyword>